<evidence type="ECO:0000313" key="1">
    <source>
        <dbReference type="EMBL" id="DAG00115.1"/>
    </source>
</evidence>
<name>A0A8S5V0H0_9CAUD</name>
<reference evidence="1" key="1">
    <citation type="journal article" date="2021" name="Proc. Natl. Acad. Sci. U.S.A.">
        <title>A Catalog of Tens of Thousands of Viruses from Human Metagenomes Reveals Hidden Associations with Chronic Diseases.</title>
        <authorList>
            <person name="Tisza M.J."/>
            <person name="Buck C.B."/>
        </authorList>
    </citation>
    <scope>NUCLEOTIDE SEQUENCE</scope>
    <source>
        <strain evidence="1">CtBeL15</strain>
    </source>
</reference>
<dbReference type="EMBL" id="BK016176">
    <property type="protein sequence ID" value="DAG00115.1"/>
    <property type="molecule type" value="Genomic_DNA"/>
</dbReference>
<accession>A0A8S5V0H0</accession>
<organism evidence="1">
    <name type="scientific">Siphoviridae sp. ctBeL15</name>
    <dbReference type="NCBI Taxonomy" id="2825374"/>
    <lineage>
        <taxon>Viruses</taxon>
        <taxon>Duplodnaviria</taxon>
        <taxon>Heunggongvirae</taxon>
        <taxon>Uroviricota</taxon>
        <taxon>Caudoviricetes</taxon>
    </lineage>
</organism>
<proteinExistence type="predicted"/>
<sequence length="276" mass="30827">MPAIKNPIPEAATVRAHCDAIAAHAAVLKSVITGQPTSDTAATALSAIRHSLDELEAYAEQRRQENSEQRDDTPYKHVYFRLDSGYVWGKGMDQDKTENFYSDILGLFAAEGWTITEPYRNGSGATIANGNSSLYIHPQEVSGYVTEELIPAVSAALEHGCTFQHYATDIYETAYNWTAQQYRDYLNSKRGDINAALLEAFKTPRRNLYKFDYNALPVVISKFHVQRLDGQNGHCTGDITEQVIREMFTALVNTGRIDKGETKHGAAYRTAPQRRT</sequence>
<protein>
    <submittedName>
        <fullName evidence="1">Uncharacterized protein</fullName>
    </submittedName>
</protein>